<feature type="transmembrane region" description="Helical" evidence="6">
    <location>
        <begin position="322"/>
        <end position="343"/>
    </location>
</feature>
<feature type="transmembrane region" description="Helical" evidence="6">
    <location>
        <begin position="220"/>
        <end position="250"/>
    </location>
</feature>
<comment type="subcellular location">
    <subcellularLocation>
        <location evidence="1">Membrane</location>
        <topology evidence="1">Multi-pass membrane protein</topology>
    </subcellularLocation>
</comment>
<feature type="transmembrane region" description="Helical" evidence="6">
    <location>
        <begin position="137"/>
        <end position="157"/>
    </location>
</feature>
<dbReference type="GO" id="GO:0016020">
    <property type="term" value="C:membrane"/>
    <property type="evidence" value="ECO:0007669"/>
    <property type="project" value="UniProtKB-SubCell"/>
</dbReference>
<keyword evidence="3 6" id="KW-0812">Transmembrane</keyword>
<dbReference type="EMBL" id="CP001678">
    <property type="protein sequence ID" value="ACT60112.1"/>
    <property type="molecule type" value="Genomic_DNA"/>
</dbReference>
<dbReference type="Proteomes" id="UP000002745">
    <property type="component" value="Chromosome"/>
</dbReference>
<feature type="transmembrane region" description="Helical" evidence="6">
    <location>
        <begin position="262"/>
        <end position="280"/>
    </location>
</feature>
<dbReference type="GO" id="GO:0055085">
    <property type="term" value="P:transmembrane transport"/>
    <property type="evidence" value="ECO:0007669"/>
    <property type="project" value="TreeGrafter"/>
</dbReference>
<evidence type="ECO:0000313" key="8">
    <source>
        <dbReference type="Proteomes" id="UP000002745"/>
    </source>
</evidence>
<evidence type="ECO:0008006" key="9">
    <source>
        <dbReference type="Google" id="ProtNLM"/>
    </source>
</evidence>
<dbReference type="STRING" id="582402.Hbal_2432"/>
<dbReference type="KEGG" id="hba:Hbal_2432"/>
<name>C6XNG8_HIRBI</name>
<evidence type="ECO:0000256" key="3">
    <source>
        <dbReference type="ARBA" id="ARBA00022692"/>
    </source>
</evidence>
<evidence type="ECO:0000256" key="1">
    <source>
        <dbReference type="ARBA" id="ARBA00004141"/>
    </source>
</evidence>
<feature type="transmembrane region" description="Helical" evidence="6">
    <location>
        <begin position="57"/>
        <end position="79"/>
    </location>
</feature>
<dbReference type="OrthoDB" id="9799225at2"/>
<feature type="transmembrane region" description="Helical" evidence="6">
    <location>
        <begin position="292"/>
        <end position="310"/>
    </location>
</feature>
<dbReference type="Pfam" id="PF01594">
    <property type="entry name" value="AI-2E_transport"/>
    <property type="match status" value="1"/>
</dbReference>
<feature type="transmembrane region" description="Helical" evidence="6">
    <location>
        <begin position="192"/>
        <end position="214"/>
    </location>
</feature>
<dbReference type="PANTHER" id="PTHR21716">
    <property type="entry name" value="TRANSMEMBRANE PROTEIN"/>
    <property type="match status" value="1"/>
</dbReference>
<proteinExistence type="inferred from homology"/>
<dbReference type="InterPro" id="IPR002549">
    <property type="entry name" value="AI-2E-like"/>
</dbReference>
<dbReference type="RefSeq" id="WP_015828262.1">
    <property type="nucleotide sequence ID" value="NC_012982.1"/>
</dbReference>
<keyword evidence="8" id="KW-1185">Reference proteome</keyword>
<dbReference type="AlphaFoldDB" id="C6XNG8"/>
<dbReference type="eggNOG" id="COG0628">
    <property type="taxonomic scope" value="Bacteria"/>
</dbReference>
<comment type="similarity">
    <text evidence="2">Belongs to the autoinducer-2 exporter (AI-2E) (TC 2.A.86) family.</text>
</comment>
<accession>C6XNG8</accession>
<evidence type="ECO:0000256" key="4">
    <source>
        <dbReference type="ARBA" id="ARBA00022989"/>
    </source>
</evidence>
<gene>
    <name evidence="7" type="ordered locus">Hbal_2432</name>
</gene>
<dbReference type="HOGENOM" id="CLU_031275_0_0_5"/>
<feature type="transmembrane region" description="Helical" evidence="6">
    <location>
        <begin position="6"/>
        <end position="37"/>
    </location>
</feature>
<sequence>MGYLPAGIWVIASGVITYGLYVGADIFAPFALAVFLWLVIEGFARLMQERIPKLPRWLAQTSAVLIVLGIALTVTLIFIDGLNDFAKNAGAYEARINEILTEIYARFNIFTVAPPDLSRMLFNEENTKFVQPILDSVQGLASSFVLIMIYIAFLFLAEKNWPTKLDNIFPDTKTRSQAREVGHQVRKSMEEYLWVQTVISGIITVITYITLLILGLDNALFWAFIVFFLNYIPTIGSIVAAFLPGLFALAQPEWPAYMPTDATLNALIVLASVSIWQFAIGNFVQPRMMGESLNLSALVVLVSLAIWGALWGIPGMFLSAPLTVLMMILFAQIPGAHWLAILLSADGHPVKNKPIAAKDDSENVSSA</sequence>
<reference evidence="8" key="1">
    <citation type="journal article" date="2011" name="J. Bacteriol.">
        <title>Genome sequences of eight morphologically diverse alphaproteobacteria.</title>
        <authorList>
            <consortium name="US DOE Joint Genome Institute"/>
            <person name="Brown P.J."/>
            <person name="Kysela D.T."/>
            <person name="Buechlein A."/>
            <person name="Hemmerich C."/>
            <person name="Brun Y.V."/>
        </authorList>
    </citation>
    <scope>NUCLEOTIDE SEQUENCE [LARGE SCALE GENOMIC DNA]</scope>
    <source>
        <strain evidence="8">ATCC 49814 / DSM 5838 / IFAM 1418</strain>
    </source>
</reference>
<evidence type="ECO:0000313" key="7">
    <source>
        <dbReference type="EMBL" id="ACT60112.1"/>
    </source>
</evidence>
<organism evidence="7 8">
    <name type="scientific">Hirschia baltica (strain ATCC 49814 / DSM 5838 / IFAM 1418)</name>
    <dbReference type="NCBI Taxonomy" id="582402"/>
    <lineage>
        <taxon>Bacteria</taxon>
        <taxon>Pseudomonadati</taxon>
        <taxon>Pseudomonadota</taxon>
        <taxon>Alphaproteobacteria</taxon>
        <taxon>Hyphomonadales</taxon>
        <taxon>Hyphomonadaceae</taxon>
        <taxon>Hirschia</taxon>
    </lineage>
</organism>
<protein>
    <recommendedName>
        <fullName evidence="9">AI-2E family transporter</fullName>
    </recommendedName>
</protein>
<keyword evidence="4 6" id="KW-1133">Transmembrane helix</keyword>
<keyword evidence="5 6" id="KW-0472">Membrane</keyword>
<evidence type="ECO:0000256" key="6">
    <source>
        <dbReference type="SAM" id="Phobius"/>
    </source>
</evidence>
<dbReference type="PANTHER" id="PTHR21716:SF64">
    <property type="entry name" value="AI-2 TRANSPORT PROTEIN TQSA"/>
    <property type="match status" value="1"/>
</dbReference>
<evidence type="ECO:0000256" key="2">
    <source>
        <dbReference type="ARBA" id="ARBA00009773"/>
    </source>
</evidence>
<evidence type="ECO:0000256" key="5">
    <source>
        <dbReference type="ARBA" id="ARBA00023136"/>
    </source>
</evidence>